<dbReference type="Gene3D" id="1.25.10.10">
    <property type="entry name" value="Leucine-rich Repeat Variant"/>
    <property type="match status" value="1"/>
</dbReference>
<dbReference type="InterPro" id="IPR057947">
    <property type="entry name" value="TPR_XPO7/RBP17"/>
</dbReference>
<dbReference type="PANTHER" id="PTHR12596">
    <property type="entry name" value="EXPORTIN 4,7-RELATED"/>
    <property type="match status" value="1"/>
</dbReference>
<accession>A0A0K6S759</accession>
<proteinExistence type="inferred from homology"/>
<dbReference type="InterPro" id="IPR016024">
    <property type="entry name" value="ARM-type_fold"/>
</dbReference>
<keyword evidence="7" id="KW-0539">Nucleus</keyword>
<comment type="subcellular location">
    <subcellularLocation>
        <location evidence="2">Cytoplasm</location>
    </subcellularLocation>
    <subcellularLocation>
        <location evidence="1">Nucleus</location>
    </subcellularLocation>
</comment>
<evidence type="ECO:0000256" key="5">
    <source>
        <dbReference type="ARBA" id="ARBA00022490"/>
    </source>
</evidence>
<dbReference type="InterPro" id="IPR001494">
    <property type="entry name" value="Importin-beta_N"/>
</dbReference>
<reference evidence="10" key="1">
    <citation type="submission" date="2014-11" db="EMBL/GenBank/DDBJ databases">
        <title>Molecular phylogeny of cliff fern family Woodsiaceae with morphological implications.</title>
        <authorList>
            <person name="Shao Y.-Z."/>
            <person name="Wei R."/>
            <person name="Zhang X.-C."/>
        </authorList>
    </citation>
    <scope>NUCLEOTIDE SEQUENCE</scope>
</reference>
<evidence type="ECO:0000259" key="9">
    <source>
        <dbReference type="PROSITE" id="PS50166"/>
    </source>
</evidence>
<dbReference type="GO" id="GO:0005049">
    <property type="term" value="F:nuclear export signal receptor activity"/>
    <property type="evidence" value="ECO:0007669"/>
    <property type="project" value="InterPro"/>
</dbReference>
<dbReference type="AlphaFoldDB" id="A0A0K6S759"/>
<evidence type="ECO:0000256" key="3">
    <source>
        <dbReference type="ARBA" id="ARBA00009466"/>
    </source>
</evidence>
<dbReference type="PhylomeDB" id="A0A0K6S759"/>
<evidence type="ECO:0000256" key="6">
    <source>
        <dbReference type="ARBA" id="ARBA00022927"/>
    </source>
</evidence>
<organism evidence="10">
    <name type="scientific">Chromera velia CCMP2878</name>
    <dbReference type="NCBI Taxonomy" id="1169474"/>
    <lineage>
        <taxon>Eukaryota</taxon>
        <taxon>Sar</taxon>
        <taxon>Alveolata</taxon>
        <taxon>Colpodellida</taxon>
        <taxon>Chromeraceae</taxon>
        <taxon>Chromera</taxon>
    </lineage>
</organism>
<evidence type="ECO:0000256" key="2">
    <source>
        <dbReference type="ARBA" id="ARBA00004496"/>
    </source>
</evidence>
<evidence type="ECO:0000256" key="8">
    <source>
        <dbReference type="SAM" id="MobiDB-lite"/>
    </source>
</evidence>
<gene>
    <name evidence="10" type="ORF">Cvel_18496.t1.CR1</name>
</gene>
<dbReference type="EMBL" id="CDMZ01000590">
    <property type="protein sequence ID" value="CUC09327.1"/>
    <property type="molecule type" value="Genomic_DNA"/>
</dbReference>
<sequence length="1130" mass="126266">MDAGQIQQFEMYCNSLYGSPNPAEQAQANSILMAMLSNMESFTQLESVLANSKEPNALQVAATGLQKLITNNWTHVTEAQKDEMRNFLLNYLSQNGPELLAQARPALKQMIRLLARLTKLAWLEGPRHQGLVEQVNQFAQTSIAHWVVALEILEEVTSDMQPTLGSSMARTRRTALSFRDLALEKIFQIVLTTLRQIHAGQLSVQGPVQEMQKLLYQVLRLIVASLSFDFMGAVPDDTADDQATVMVPHAWTVLREPGTVGLFLDLYEKSCAARDFTAADLCLQSLVFLAALRKSFFPKEEDRNRMLSELIQGTKVILASRFGLENRLCYHALCRLLGKINTANQLTDLIQTPAFSEWIEQVYNFTEEALKAGRHLDNSEHYLITLWSQMASPLLALQERAPVTLKQYVERVTIAYIDVCMSLADQSATQNGFGDHEDPLENDVQRTEIVDVLASLGRLQFHDVASYVLTIFETTKTQSQTGTLSGPVCQKRITWLVYIIGALLGGQGGKFHRRDSSLDSASDRQQAVPEGQATTAQVNGELAARVFQLMSNSDSAPEAGGGANEAIELAFLYFLEQFRKIYIGEHAKTMQFAGGIGGWRAGGGDGFGGDTGGASGSSGQREDKDRLCTVLGLQDEDAVLGLVIQKIGRNLQKRLDSEPVIKKTLQFFHELAAGISIVQTPAASSHLIVSGRLLLKNEHVKYIIRNHSSPEFAFKSVPKFGKYRTMYYHILSKLFFMENRESKEEFDKFMAPMAEVCAAFIPALEAPDFFLQPQCREPLIGLMRDLRGVALACSGPESYTLLFNWMVDNPRAPQRSRIALLSRALSVLGDDHEVAVPLLKFMSEFVYNKSHRIQFDQANAGGILLFREVSNVLCTYGARLLTRSGFRDVYREKYKGIAVTLEMFSHALQGNYANFGVFEVYGDNSLSESMKIALNMCLAVPPADLQAYIKAMKTFYCFIELASRGHMEKVLQLETAAVAQLLSNVEEGLLSFENGVTLQCCATVDNFAQFIYHNRTQQTEEGALARRFVQEQPQSLAKILALMFSLIVCGELSSTWSISRPLLGLILLHPDDFLMIKQQTAENQMDEQKRTKMLNLFNDLMSDVENSLNPKNKDLFTRNLYQFAQSLRSF</sequence>
<comment type="similarity">
    <text evidence="3">Belongs to the exportin family.</text>
</comment>
<dbReference type="InterPro" id="IPR044189">
    <property type="entry name" value="XPO4/7-like"/>
</dbReference>
<evidence type="ECO:0000313" key="10">
    <source>
        <dbReference type="EMBL" id="CUC09327.1"/>
    </source>
</evidence>
<dbReference type="Pfam" id="PF03810">
    <property type="entry name" value="IBN_N"/>
    <property type="match status" value="1"/>
</dbReference>
<dbReference type="InterPro" id="IPR011989">
    <property type="entry name" value="ARM-like"/>
</dbReference>
<keyword evidence="4" id="KW-0813">Transport</keyword>
<feature type="region of interest" description="Disordered" evidence="8">
    <location>
        <begin position="514"/>
        <end position="534"/>
    </location>
</feature>
<dbReference type="GO" id="GO:0031267">
    <property type="term" value="F:small GTPase binding"/>
    <property type="evidence" value="ECO:0007669"/>
    <property type="project" value="InterPro"/>
</dbReference>
<evidence type="ECO:0000256" key="4">
    <source>
        <dbReference type="ARBA" id="ARBA00022448"/>
    </source>
</evidence>
<protein>
    <recommendedName>
        <fullName evidence="9">Importin N-terminal domain-containing protein</fullName>
    </recommendedName>
</protein>
<dbReference type="Pfam" id="PF25795">
    <property type="entry name" value="TPR_XPO7"/>
    <property type="match status" value="1"/>
</dbReference>
<keyword evidence="5" id="KW-0963">Cytoplasm</keyword>
<dbReference type="SUPFAM" id="SSF48371">
    <property type="entry name" value="ARM repeat"/>
    <property type="match status" value="1"/>
</dbReference>
<dbReference type="PROSITE" id="PS50166">
    <property type="entry name" value="IMPORTIN_B_NT"/>
    <property type="match status" value="1"/>
</dbReference>
<evidence type="ECO:0000256" key="7">
    <source>
        <dbReference type="ARBA" id="ARBA00023242"/>
    </source>
</evidence>
<feature type="domain" description="Importin N-terminal" evidence="9">
    <location>
        <begin position="28"/>
        <end position="94"/>
    </location>
</feature>
<evidence type="ECO:0000256" key="1">
    <source>
        <dbReference type="ARBA" id="ARBA00004123"/>
    </source>
</evidence>
<name>A0A0K6S759_9ALVE</name>
<dbReference type="VEuPathDB" id="CryptoDB:Cvel_18496"/>
<dbReference type="GO" id="GO:0005737">
    <property type="term" value="C:cytoplasm"/>
    <property type="evidence" value="ECO:0007669"/>
    <property type="project" value="UniProtKB-SubCell"/>
</dbReference>
<dbReference type="PANTHER" id="PTHR12596:SF2">
    <property type="entry name" value="EXPORTIN-7 ISOFORM X1"/>
    <property type="match status" value="1"/>
</dbReference>
<dbReference type="GO" id="GO:0005643">
    <property type="term" value="C:nuclear pore"/>
    <property type="evidence" value="ECO:0007669"/>
    <property type="project" value="TreeGrafter"/>
</dbReference>
<dbReference type="GO" id="GO:0006611">
    <property type="term" value="P:protein export from nucleus"/>
    <property type="evidence" value="ECO:0007669"/>
    <property type="project" value="TreeGrafter"/>
</dbReference>
<keyword evidence="6" id="KW-0653">Protein transport</keyword>